<accession>A0A485L4C1</accession>
<dbReference type="EMBL" id="VJMH01005757">
    <property type="protein sequence ID" value="KAF0693170.1"/>
    <property type="molecule type" value="Genomic_DNA"/>
</dbReference>
<dbReference type="Proteomes" id="UP000332933">
    <property type="component" value="Unassembled WGS sequence"/>
</dbReference>
<gene>
    <name evidence="2" type="primary">Aste57867_15828</name>
    <name evidence="1" type="ORF">As57867_015772</name>
    <name evidence="2" type="ORF">ASTE57867_15828</name>
</gene>
<evidence type="ECO:0000313" key="2">
    <source>
        <dbReference type="EMBL" id="VFT92615.1"/>
    </source>
</evidence>
<evidence type="ECO:0000313" key="1">
    <source>
        <dbReference type="EMBL" id="KAF0693170.1"/>
    </source>
</evidence>
<sequence length="730" mass="82470">MADQLVPSTPPLGLTLGFFKHFVDLHGGRDVFQGLSTECVCNRFVKPFTKASQVSLVEHVRRHGLEDGDTYAKDATWFVSHAWSYLFLDVVDALDAFFADQGVAGDDIAVWFCMFNNNQHSDDDAHGFHYWAGSFQLALVAIQNVVMVLSPWNNPTTLTRTWCVFEMYVASVTNARFEVAMGATQLDAFFADIQDANAFGKMLATIKSEASKTEVVTDRDGIVETLSRAKIKFADLDRMLLAVLQDWVSRTVQRKFQASTEAKARAQWSTVMGHLQCDQSLWAAAQTWFEKAVAIYRNELQGEDPAMWKALAYVAFATCKRNQPRLEWEPLFDEALTNQQQQLGYEHDDTLTTMYLLGWQYIVHGEFERGMPLLTTCFEMRRRRFGADAEATLDVMNAIGMGHSKQANVAEAEAWTKECYDRRRRVLGDDHPNTMSSAYNLALEYSKGGKLDSATAMFDCVYKTRCRVLGPDHDQTWSAYSRVGNLHRLQGQYDRAEAILRACVEASTRLGQPKPLALLYTINLGMACFGAGNTDAAQSYLGQAHTGYKELYGPAHGDAQFTLYWRCLVAMAMDGWETLDQLAQAEQDMQEAMSFHDTWTFSGCTSGTHKEKARGLLFTCSKCPKYAWRACGPCVKTAASFCSHAKSAWETLKPPARFLQEKRLTLLAQLTNWSEYQKYCQVYAAYCAKFEVPKDEQVEFVQPWSVRPPMWLLATALISVFVCRTWCPQH</sequence>
<keyword evidence="3" id="KW-1185">Reference proteome</keyword>
<organism evidence="2 3">
    <name type="scientific">Aphanomyces stellatus</name>
    <dbReference type="NCBI Taxonomy" id="120398"/>
    <lineage>
        <taxon>Eukaryota</taxon>
        <taxon>Sar</taxon>
        <taxon>Stramenopiles</taxon>
        <taxon>Oomycota</taxon>
        <taxon>Saprolegniomycetes</taxon>
        <taxon>Saprolegniales</taxon>
        <taxon>Verrucalvaceae</taxon>
        <taxon>Aphanomyces</taxon>
    </lineage>
</organism>
<dbReference type="AlphaFoldDB" id="A0A485L4C1"/>
<name>A0A485L4C1_9STRA</name>
<evidence type="ECO:0000313" key="3">
    <source>
        <dbReference type="Proteomes" id="UP000332933"/>
    </source>
</evidence>
<dbReference type="SUPFAM" id="SSF48452">
    <property type="entry name" value="TPR-like"/>
    <property type="match status" value="3"/>
</dbReference>
<proteinExistence type="predicted"/>
<protein>
    <submittedName>
        <fullName evidence="2">Aste57867_15828 protein</fullName>
    </submittedName>
</protein>
<dbReference type="Gene3D" id="1.25.40.10">
    <property type="entry name" value="Tetratricopeptide repeat domain"/>
    <property type="match status" value="2"/>
</dbReference>
<reference evidence="2 3" key="1">
    <citation type="submission" date="2019-03" db="EMBL/GenBank/DDBJ databases">
        <authorList>
            <person name="Gaulin E."/>
            <person name="Dumas B."/>
        </authorList>
    </citation>
    <scope>NUCLEOTIDE SEQUENCE [LARGE SCALE GENOMIC DNA]</scope>
    <source>
        <strain evidence="2">CBS 568.67</strain>
    </source>
</reference>
<dbReference type="PANTHER" id="PTHR46082">
    <property type="entry name" value="ATP/GTP-BINDING PROTEIN-RELATED"/>
    <property type="match status" value="1"/>
</dbReference>
<dbReference type="InterPro" id="IPR011990">
    <property type="entry name" value="TPR-like_helical_dom_sf"/>
</dbReference>
<dbReference type="InterPro" id="IPR053137">
    <property type="entry name" value="NLR-like"/>
</dbReference>
<dbReference type="EMBL" id="CAADRA010005778">
    <property type="protein sequence ID" value="VFT92615.1"/>
    <property type="molecule type" value="Genomic_DNA"/>
</dbReference>
<reference evidence="1" key="2">
    <citation type="submission" date="2019-06" db="EMBL/GenBank/DDBJ databases">
        <title>Genomics analysis of Aphanomyces spp. identifies a new class of oomycete effector associated with host adaptation.</title>
        <authorList>
            <person name="Gaulin E."/>
        </authorList>
    </citation>
    <scope>NUCLEOTIDE SEQUENCE</scope>
    <source>
        <strain evidence="1">CBS 578.67</strain>
    </source>
</reference>
<dbReference type="Pfam" id="PF13424">
    <property type="entry name" value="TPR_12"/>
    <property type="match status" value="2"/>
</dbReference>
<dbReference type="OrthoDB" id="68983at2759"/>
<dbReference type="PANTHER" id="PTHR46082:SF6">
    <property type="entry name" value="AAA+ ATPASE DOMAIN-CONTAINING PROTEIN-RELATED"/>
    <property type="match status" value="1"/>
</dbReference>